<evidence type="ECO:0000313" key="2">
    <source>
        <dbReference type="Proteomes" id="UP001221142"/>
    </source>
</evidence>
<comment type="caution">
    <text evidence="1">The sequence shown here is derived from an EMBL/GenBank/DDBJ whole genome shotgun (WGS) entry which is preliminary data.</text>
</comment>
<organism evidence="1 2">
    <name type="scientific">Roridomyces roridus</name>
    <dbReference type="NCBI Taxonomy" id="1738132"/>
    <lineage>
        <taxon>Eukaryota</taxon>
        <taxon>Fungi</taxon>
        <taxon>Dikarya</taxon>
        <taxon>Basidiomycota</taxon>
        <taxon>Agaricomycotina</taxon>
        <taxon>Agaricomycetes</taxon>
        <taxon>Agaricomycetidae</taxon>
        <taxon>Agaricales</taxon>
        <taxon>Marasmiineae</taxon>
        <taxon>Mycenaceae</taxon>
        <taxon>Roridomyces</taxon>
    </lineage>
</organism>
<dbReference type="EMBL" id="JARKIF010000034">
    <property type="protein sequence ID" value="KAJ7610910.1"/>
    <property type="molecule type" value="Genomic_DNA"/>
</dbReference>
<gene>
    <name evidence="1" type="ORF">FB45DRAFT_941991</name>
</gene>
<dbReference type="AlphaFoldDB" id="A0AAD7B5P8"/>
<keyword evidence="2" id="KW-1185">Reference proteome</keyword>
<protein>
    <submittedName>
        <fullName evidence="1">Uncharacterized protein</fullName>
    </submittedName>
</protein>
<dbReference type="Proteomes" id="UP001221142">
    <property type="component" value="Unassembled WGS sequence"/>
</dbReference>
<evidence type="ECO:0000313" key="1">
    <source>
        <dbReference type="EMBL" id="KAJ7610910.1"/>
    </source>
</evidence>
<accession>A0AAD7B5P8</accession>
<sequence length="208" mass="22324">TRVANPPPGTASTAPPRVCVCIVVVSHGPKRMEDVPLASGGRRLARDGALGGLGLSTVTSCSLPRFRGCVGSCVRPPPLWPRACVAPSAPRSAPVGGSMIPGSGSCENKTKAMRKRRQYPGVLRSVDNALDDGQPAKYQLDGAGAGGRTSPLSSSALKMLEGGRWWERRGWELEVGHHFLYTFLSILRYLEMADVIFYPHRSKTLTLE</sequence>
<name>A0AAD7B5P8_9AGAR</name>
<reference evidence="1" key="1">
    <citation type="submission" date="2023-03" db="EMBL/GenBank/DDBJ databases">
        <title>Massive genome expansion in bonnet fungi (Mycena s.s.) driven by repeated elements and novel gene families across ecological guilds.</title>
        <authorList>
            <consortium name="Lawrence Berkeley National Laboratory"/>
            <person name="Harder C.B."/>
            <person name="Miyauchi S."/>
            <person name="Viragh M."/>
            <person name="Kuo A."/>
            <person name="Thoen E."/>
            <person name="Andreopoulos B."/>
            <person name="Lu D."/>
            <person name="Skrede I."/>
            <person name="Drula E."/>
            <person name="Henrissat B."/>
            <person name="Morin E."/>
            <person name="Kohler A."/>
            <person name="Barry K."/>
            <person name="LaButti K."/>
            <person name="Morin E."/>
            <person name="Salamov A."/>
            <person name="Lipzen A."/>
            <person name="Mereny Z."/>
            <person name="Hegedus B."/>
            <person name="Baldrian P."/>
            <person name="Stursova M."/>
            <person name="Weitz H."/>
            <person name="Taylor A."/>
            <person name="Grigoriev I.V."/>
            <person name="Nagy L.G."/>
            <person name="Martin F."/>
            <person name="Kauserud H."/>
        </authorList>
    </citation>
    <scope>NUCLEOTIDE SEQUENCE</scope>
    <source>
        <strain evidence="1">9284</strain>
    </source>
</reference>
<feature type="non-terminal residue" evidence="1">
    <location>
        <position position="1"/>
    </location>
</feature>
<proteinExistence type="predicted"/>